<dbReference type="PANTHER" id="PTHR43357:SF4">
    <property type="entry name" value="INNER MEMBRANE ABC TRANSPORTER PERMEASE PROTEIN YDCV"/>
    <property type="match status" value="1"/>
</dbReference>
<keyword evidence="7 8" id="KW-0472">Membrane</keyword>
<dbReference type="InterPro" id="IPR035906">
    <property type="entry name" value="MetI-like_sf"/>
</dbReference>
<dbReference type="AlphaFoldDB" id="A0A918JMQ0"/>
<accession>A0A918JMQ0</accession>
<dbReference type="InterPro" id="IPR000515">
    <property type="entry name" value="MetI-like"/>
</dbReference>
<reference evidence="10" key="2">
    <citation type="submission" date="2020-09" db="EMBL/GenBank/DDBJ databases">
        <authorList>
            <person name="Sun Q."/>
            <person name="Kim S."/>
        </authorList>
    </citation>
    <scope>NUCLEOTIDE SEQUENCE</scope>
    <source>
        <strain evidence="10">KCTC 23732</strain>
    </source>
</reference>
<evidence type="ECO:0000256" key="1">
    <source>
        <dbReference type="ARBA" id="ARBA00004429"/>
    </source>
</evidence>
<evidence type="ECO:0000256" key="8">
    <source>
        <dbReference type="RuleBase" id="RU363032"/>
    </source>
</evidence>
<keyword evidence="6 8" id="KW-1133">Transmembrane helix</keyword>
<keyword evidence="5 8" id="KW-0812">Transmembrane</keyword>
<dbReference type="GO" id="GO:0055085">
    <property type="term" value="P:transmembrane transport"/>
    <property type="evidence" value="ECO:0007669"/>
    <property type="project" value="InterPro"/>
</dbReference>
<feature type="transmembrane region" description="Helical" evidence="8">
    <location>
        <begin position="190"/>
        <end position="213"/>
    </location>
</feature>
<feature type="transmembrane region" description="Helical" evidence="8">
    <location>
        <begin position="61"/>
        <end position="88"/>
    </location>
</feature>
<dbReference type="Proteomes" id="UP000608345">
    <property type="component" value="Unassembled WGS sequence"/>
</dbReference>
<feature type="transmembrane region" description="Helical" evidence="8">
    <location>
        <begin position="234"/>
        <end position="253"/>
    </location>
</feature>
<dbReference type="Gene3D" id="1.10.3720.10">
    <property type="entry name" value="MetI-like"/>
    <property type="match status" value="1"/>
</dbReference>
<keyword evidence="4" id="KW-0997">Cell inner membrane</keyword>
<comment type="caution">
    <text evidence="10">The sequence shown here is derived from an EMBL/GenBank/DDBJ whole genome shotgun (WGS) entry which is preliminary data.</text>
</comment>
<organism evidence="10 11">
    <name type="scientific">Advenella faeciporci</name>
    <dbReference type="NCBI Taxonomy" id="797535"/>
    <lineage>
        <taxon>Bacteria</taxon>
        <taxon>Pseudomonadati</taxon>
        <taxon>Pseudomonadota</taxon>
        <taxon>Betaproteobacteria</taxon>
        <taxon>Burkholderiales</taxon>
        <taxon>Alcaligenaceae</taxon>
    </lineage>
</organism>
<proteinExistence type="inferred from homology"/>
<gene>
    <name evidence="10" type="ORF">GCM10011450_17440</name>
</gene>
<dbReference type="RefSeq" id="WP_189385107.1">
    <property type="nucleotide sequence ID" value="NZ_BAABFY010000006.1"/>
</dbReference>
<comment type="subcellular location">
    <subcellularLocation>
        <location evidence="1">Cell inner membrane</location>
        <topology evidence="1">Multi-pass membrane protein</topology>
    </subcellularLocation>
    <subcellularLocation>
        <location evidence="8">Cell membrane</location>
        <topology evidence="8">Multi-pass membrane protein</topology>
    </subcellularLocation>
</comment>
<comment type="similarity">
    <text evidence="8">Belongs to the binding-protein-dependent transport system permease family.</text>
</comment>
<evidence type="ECO:0000256" key="5">
    <source>
        <dbReference type="ARBA" id="ARBA00022692"/>
    </source>
</evidence>
<dbReference type="PROSITE" id="PS50928">
    <property type="entry name" value="ABC_TM1"/>
    <property type="match status" value="1"/>
</dbReference>
<sequence>MHKQDSRQGLHLLVIGVVMLILLVPLLATFLYSISTSWGATILPDALSLKWYVQLWSDPRFLMAFGRSVFLCMVSIIVSLLVIVPLAFMMEYRYRQWQKIMDLVILLPFAMPPIVATAGLLQIYAGSPVMGTPWILVGCYFTIVLPFMYRSLVNNLRALSLHDLMDASSLLGASSFQGFMQVVLPNIRKGIASAWFIAFSLLFGEFVFANMLVGTRFETLQIYLFNMRQTSGHFTSAIVISYFVFILLFTLLANRFNKA</sequence>
<dbReference type="SUPFAM" id="SSF161098">
    <property type="entry name" value="MetI-like"/>
    <property type="match status" value="1"/>
</dbReference>
<feature type="domain" description="ABC transmembrane type-1" evidence="9">
    <location>
        <begin position="65"/>
        <end position="253"/>
    </location>
</feature>
<name>A0A918JMQ0_9BURK</name>
<evidence type="ECO:0000313" key="11">
    <source>
        <dbReference type="Proteomes" id="UP000608345"/>
    </source>
</evidence>
<keyword evidence="2 8" id="KW-0813">Transport</keyword>
<dbReference type="CDD" id="cd06261">
    <property type="entry name" value="TM_PBP2"/>
    <property type="match status" value="1"/>
</dbReference>
<dbReference type="Pfam" id="PF00528">
    <property type="entry name" value="BPD_transp_1"/>
    <property type="match status" value="1"/>
</dbReference>
<reference evidence="10" key="1">
    <citation type="journal article" date="2014" name="Int. J. Syst. Evol. Microbiol.">
        <title>Complete genome sequence of Corynebacterium casei LMG S-19264T (=DSM 44701T), isolated from a smear-ripened cheese.</title>
        <authorList>
            <consortium name="US DOE Joint Genome Institute (JGI-PGF)"/>
            <person name="Walter F."/>
            <person name="Albersmeier A."/>
            <person name="Kalinowski J."/>
            <person name="Ruckert C."/>
        </authorList>
    </citation>
    <scope>NUCLEOTIDE SEQUENCE</scope>
    <source>
        <strain evidence="10">KCTC 23732</strain>
    </source>
</reference>
<evidence type="ECO:0000256" key="3">
    <source>
        <dbReference type="ARBA" id="ARBA00022475"/>
    </source>
</evidence>
<evidence type="ECO:0000256" key="7">
    <source>
        <dbReference type="ARBA" id="ARBA00023136"/>
    </source>
</evidence>
<protein>
    <submittedName>
        <fullName evidence="10">ABC transporter permease</fullName>
    </submittedName>
</protein>
<keyword evidence="11" id="KW-1185">Reference proteome</keyword>
<dbReference type="GO" id="GO:0005886">
    <property type="term" value="C:plasma membrane"/>
    <property type="evidence" value="ECO:0007669"/>
    <property type="project" value="UniProtKB-SubCell"/>
</dbReference>
<feature type="transmembrane region" description="Helical" evidence="8">
    <location>
        <begin position="100"/>
        <end position="125"/>
    </location>
</feature>
<evidence type="ECO:0000256" key="2">
    <source>
        <dbReference type="ARBA" id="ARBA00022448"/>
    </source>
</evidence>
<evidence type="ECO:0000259" key="9">
    <source>
        <dbReference type="PROSITE" id="PS50928"/>
    </source>
</evidence>
<evidence type="ECO:0000256" key="4">
    <source>
        <dbReference type="ARBA" id="ARBA00022519"/>
    </source>
</evidence>
<evidence type="ECO:0000256" key="6">
    <source>
        <dbReference type="ARBA" id="ARBA00022989"/>
    </source>
</evidence>
<dbReference type="PANTHER" id="PTHR43357">
    <property type="entry name" value="INNER MEMBRANE ABC TRANSPORTER PERMEASE PROTEIN YDCV"/>
    <property type="match status" value="1"/>
</dbReference>
<evidence type="ECO:0000313" key="10">
    <source>
        <dbReference type="EMBL" id="GGW87995.1"/>
    </source>
</evidence>
<feature type="transmembrane region" description="Helical" evidence="8">
    <location>
        <begin position="12"/>
        <end position="34"/>
    </location>
</feature>
<dbReference type="EMBL" id="BMYS01000011">
    <property type="protein sequence ID" value="GGW87995.1"/>
    <property type="molecule type" value="Genomic_DNA"/>
</dbReference>
<feature type="transmembrane region" description="Helical" evidence="8">
    <location>
        <begin position="131"/>
        <end position="152"/>
    </location>
</feature>
<keyword evidence="3" id="KW-1003">Cell membrane</keyword>